<keyword evidence="3" id="KW-1185">Reference proteome</keyword>
<dbReference type="eggNOG" id="KOG4539">
    <property type="taxonomic scope" value="Eukaryota"/>
</dbReference>
<proteinExistence type="predicted"/>
<dbReference type="Proteomes" id="UP000005018">
    <property type="component" value="Chromosome 4"/>
</dbReference>
<dbReference type="AlphaFoldDB" id="H8X5P6"/>
<dbReference type="RefSeq" id="XP_003869637.1">
    <property type="nucleotide sequence ID" value="XM_003869588.1"/>
</dbReference>
<dbReference type="GO" id="GO:0005743">
    <property type="term" value="C:mitochondrial inner membrane"/>
    <property type="evidence" value="ECO:0007669"/>
    <property type="project" value="TreeGrafter"/>
</dbReference>
<dbReference type="OrthoDB" id="5562676at2759"/>
<dbReference type="GeneID" id="14540645"/>
<evidence type="ECO:0000313" key="3">
    <source>
        <dbReference type="Proteomes" id="UP000005018"/>
    </source>
</evidence>
<dbReference type="PANTHER" id="PTHR28062">
    <property type="entry name" value="K+-H+ EXCHANGE-LIKE PROTEIN"/>
    <property type="match status" value="1"/>
</dbReference>
<accession>H8X5P6</accession>
<dbReference type="KEGG" id="cot:CORT_0D06700"/>
<dbReference type="GO" id="GO:1902600">
    <property type="term" value="P:proton transmembrane transport"/>
    <property type="evidence" value="ECO:0007669"/>
    <property type="project" value="TreeGrafter"/>
</dbReference>
<protein>
    <submittedName>
        <fullName evidence="2">Ydl183c protein</fullName>
    </submittedName>
</protein>
<gene>
    <name evidence="2" type="ORF">CORT_0D06700</name>
</gene>
<reference evidence="2 3" key="1">
    <citation type="journal article" date="2012" name="PLoS ONE">
        <title>Sequence and analysis of the genome of the pathogenic yeast Candida orthopsilosis.</title>
        <authorList>
            <person name="Riccombeni A."/>
            <person name="Vidanes G."/>
            <person name="Proux-Wera E."/>
            <person name="Wolfe K.H."/>
            <person name="Butler G."/>
        </authorList>
    </citation>
    <scope>NUCLEOTIDE SEQUENCE [LARGE SCALE GENOMIC DNA]</scope>
    <source>
        <strain evidence="2 3">Co 90-125</strain>
    </source>
</reference>
<organism evidence="2 3">
    <name type="scientific">Candida orthopsilosis (strain 90-125)</name>
    <name type="common">Yeast</name>
    <dbReference type="NCBI Taxonomy" id="1136231"/>
    <lineage>
        <taxon>Eukaryota</taxon>
        <taxon>Fungi</taxon>
        <taxon>Dikarya</taxon>
        <taxon>Ascomycota</taxon>
        <taxon>Saccharomycotina</taxon>
        <taxon>Pichiomycetes</taxon>
        <taxon>Debaryomycetaceae</taxon>
        <taxon>Candida/Lodderomyces clade</taxon>
        <taxon>Candida</taxon>
    </lineage>
</organism>
<name>H8X5P6_CANO9</name>
<dbReference type="EMBL" id="HE681722">
    <property type="protein sequence ID" value="CCG23504.1"/>
    <property type="molecule type" value="Genomic_DNA"/>
</dbReference>
<feature type="compositionally biased region" description="Acidic residues" evidence="1">
    <location>
        <begin position="239"/>
        <end position="257"/>
    </location>
</feature>
<dbReference type="GO" id="GO:0006813">
    <property type="term" value="P:potassium ion transport"/>
    <property type="evidence" value="ECO:0007669"/>
    <property type="project" value="TreeGrafter"/>
</dbReference>
<feature type="region of interest" description="Disordered" evidence="1">
    <location>
        <begin position="235"/>
        <end position="261"/>
    </location>
</feature>
<dbReference type="PANTHER" id="PTHR28062:SF1">
    <property type="entry name" value="TRANSMEMBRANE PROTEIN"/>
    <property type="match status" value="1"/>
</dbReference>
<evidence type="ECO:0000313" key="2">
    <source>
        <dbReference type="EMBL" id="CCG23504.1"/>
    </source>
</evidence>
<dbReference type="Pfam" id="PF10173">
    <property type="entry name" value="Mit_KHE1"/>
    <property type="match status" value="1"/>
</dbReference>
<evidence type="ECO:0000256" key="1">
    <source>
        <dbReference type="SAM" id="MobiDB-lite"/>
    </source>
</evidence>
<dbReference type="InterPro" id="IPR018786">
    <property type="entry name" value="Mit_KHE1"/>
</dbReference>
<dbReference type="HOGENOM" id="CLU_043838_0_1_1"/>
<sequence>MKFPDKNSIYVISIPLTTSRSFIYCNHRPILSSQTPLVTKVETKAVNIATKGWTKLVSSKLSVNVKIVKWIRKLLATIPYEENCLRSFPNKDAMIREINEESLHLIKPVEKDSKGIVHQSDIKQLNIPDSQLKPIPLYHARYQNPSTILKELVHFRTDNYKKHKNGAILCAIGIPLSLPFALVPVVPNVPGFYLAYRLYCHVKALLGINHLDYLLDKNASHIRFTELTQIDEAYKAEERDEEKEEKNEEEEEEEGEEERLLITSEIIDTLVTKLSLENNVKDDLTKALMQTKKRLKKKIKLSDTVE</sequence>